<dbReference type="AlphaFoldDB" id="A0A9N9DVT6"/>
<reference evidence="1" key="1">
    <citation type="submission" date="2021-06" db="EMBL/GenBank/DDBJ databases">
        <authorList>
            <person name="Kallberg Y."/>
            <person name="Tangrot J."/>
            <person name="Rosling A."/>
        </authorList>
    </citation>
    <scope>NUCLEOTIDE SEQUENCE</scope>
    <source>
        <strain evidence="1">87-6 pot B 2015</strain>
    </source>
</reference>
<sequence>MYRITLFSKDQSEKVSRKHIPEEILELLKGFFHAGNAHKSKRYSTKEKLDELQKKAEMDDLEETDISGLKPIENWI</sequence>
<dbReference type="EMBL" id="CAJVPP010004434">
    <property type="protein sequence ID" value="CAG8649807.1"/>
    <property type="molecule type" value="Genomic_DNA"/>
</dbReference>
<dbReference type="Proteomes" id="UP000789375">
    <property type="component" value="Unassembled WGS sequence"/>
</dbReference>
<protein>
    <submittedName>
        <fullName evidence="1">10675_t:CDS:1</fullName>
    </submittedName>
</protein>
<proteinExistence type="predicted"/>
<name>A0A9N9DVT6_FUNMO</name>
<evidence type="ECO:0000313" key="2">
    <source>
        <dbReference type="Proteomes" id="UP000789375"/>
    </source>
</evidence>
<feature type="non-terminal residue" evidence="1">
    <location>
        <position position="1"/>
    </location>
</feature>
<comment type="caution">
    <text evidence="1">The sequence shown here is derived from an EMBL/GenBank/DDBJ whole genome shotgun (WGS) entry which is preliminary data.</text>
</comment>
<evidence type="ECO:0000313" key="1">
    <source>
        <dbReference type="EMBL" id="CAG8649807.1"/>
    </source>
</evidence>
<keyword evidence="2" id="KW-1185">Reference proteome</keyword>
<accession>A0A9N9DVT6</accession>
<organism evidence="1 2">
    <name type="scientific">Funneliformis mosseae</name>
    <name type="common">Endomycorrhizal fungus</name>
    <name type="synonym">Glomus mosseae</name>
    <dbReference type="NCBI Taxonomy" id="27381"/>
    <lineage>
        <taxon>Eukaryota</taxon>
        <taxon>Fungi</taxon>
        <taxon>Fungi incertae sedis</taxon>
        <taxon>Mucoromycota</taxon>
        <taxon>Glomeromycotina</taxon>
        <taxon>Glomeromycetes</taxon>
        <taxon>Glomerales</taxon>
        <taxon>Glomeraceae</taxon>
        <taxon>Funneliformis</taxon>
    </lineage>
</organism>
<gene>
    <name evidence="1" type="ORF">FMOSSE_LOCUS11418</name>
</gene>